<keyword evidence="3" id="KW-1185">Reference proteome</keyword>
<evidence type="ECO:0000313" key="2">
    <source>
        <dbReference type="EMBL" id="EIW83039.1"/>
    </source>
</evidence>
<organism evidence="2 3">
    <name type="scientific">Coniophora puteana (strain RWD-64-598)</name>
    <name type="common">Brown rot fungus</name>
    <dbReference type="NCBI Taxonomy" id="741705"/>
    <lineage>
        <taxon>Eukaryota</taxon>
        <taxon>Fungi</taxon>
        <taxon>Dikarya</taxon>
        <taxon>Basidiomycota</taxon>
        <taxon>Agaricomycotina</taxon>
        <taxon>Agaricomycetes</taxon>
        <taxon>Agaricomycetidae</taxon>
        <taxon>Boletales</taxon>
        <taxon>Coniophorineae</taxon>
        <taxon>Coniophoraceae</taxon>
        <taxon>Coniophora</taxon>
    </lineage>
</organism>
<name>A0A5M3MV69_CONPW</name>
<accession>A0A5M3MV69</accession>
<protein>
    <submittedName>
        <fullName evidence="2">Uncharacterized protein</fullName>
    </submittedName>
</protein>
<comment type="caution">
    <text evidence="2">The sequence shown here is derived from an EMBL/GenBank/DDBJ whole genome shotgun (WGS) entry which is preliminary data.</text>
</comment>
<feature type="region of interest" description="Disordered" evidence="1">
    <location>
        <begin position="62"/>
        <end position="97"/>
    </location>
</feature>
<dbReference type="AlphaFoldDB" id="A0A5M3MV69"/>
<dbReference type="EMBL" id="JH711576">
    <property type="protein sequence ID" value="EIW83039.1"/>
    <property type="molecule type" value="Genomic_DNA"/>
</dbReference>
<evidence type="ECO:0000313" key="3">
    <source>
        <dbReference type="Proteomes" id="UP000053558"/>
    </source>
</evidence>
<proteinExistence type="predicted"/>
<evidence type="ECO:0000256" key="1">
    <source>
        <dbReference type="SAM" id="MobiDB-lite"/>
    </source>
</evidence>
<dbReference type="GeneID" id="19205049"/>
<gene>
    <name evidence="2" type="ORF">CONPUDRAFT_164051</name>
</gene>
<dbReference type="KEGG" id="cput:CONPUDRAFT_164051"/>
<feature type="compositionally biased region" description="Basic and acidic residues" evidence="1">
    <location>
        <begin position="62"/>
        <end position="74"/>
    </location>
</feature>
<dbReference type="Proteomes" id="UP000053558">
    <property type="component" value="Unassembled WGS sequence"/>
</dbReference>
<sequence>MGDAGVDAGAGALGCCLVAIQSIFAPFCNTRAYGSGDSSCCGGPRGCCPCFGKSLDKDRFDEAVKEQEQAKDSAEDPVVQQLAPTEGMTVAPDKPAS</sequence>
<dbReference type="RefSeq" id="XP_007766906.1">
    <property type="nucleotide sequence ID" value="XM_007768716.1"/>
</dbReference>
<reference evidence="3" key="1">
    <citation type="journal article" date="2012" name="Science">
        <title>The Paleozoic origin of enzymatic lignin decomposition reconstructed from 31 fungal genomes.</title>
        <authorList>
            <person name="Floudas D."/>
            <person name="Binder M."/>
            <person name="Riley R."/>
            <person name="Barry K."/>
            <person name="Blanchette R.A."/>
            <person name="Henrissat B."/>
            <person name="Martinez A.T."/>
            <person name="Otillar R."/>
            <person name="Spatafora J.W."/>
            <person name="Yadav J.S."/>
            <person name="Aerts A."/>
            <person name="Benoit I."/>
            <person name="Boyd A."/>
            <person name="Carlson A."/>
            <person name="Copeland A."/>
            <person name="Coutinho P.M."/>
            <person name="de Vries R.P."/>
            <person name="Ferreira P."/>
            <person name="Findley K."/>
            <person name="Foster B."/>
            <person name="Gaskell J."/>
            <person name="Glotzer D."/>
            <person name="Gorecki P."/>
            <person name="Heitman J."/>
            <person name="Hesse C."/>
            <person name="Hori C."/>
            <person name="Igarashi K."/>
            <person name="Jurgens J.A."/>
            <person name="Kallen N."/>
            <person name="Kersten P."/>
            <person name="Kohler A."/>
            <person name="Kuees U."/>
            <person name="Kumar T.K.A."/>
            <person name="Kuo A."/>
            <person name="LaButti K."/>
            <person name="Larrondo L.F."/>
            <person name="Lindquist E."/>
            <person name="Ling A."/>
            <person name="Lombard V."/>
            <person name="Lucas S."/>
            <person name="Lundell T."/>
            <person name="Martin R."/>
            <person name="McLaughlin D.J."/>
            <person name="Morgenstern I."/>
            <person name="Morin E."/>
            <person name="Murat C."/>
            <person name="Nagy L.G."/>
            <person name="Nolan M."/>
            <person name="Ohm R.A."/>
            <person name="Patyshakuliyeva A."/>
            <person name="Rokas A."/>
            <person name="Ruiz-Duenas F.J."/>
            <person name="Sabat G."/>
            <person name="Salamov A."/>
            <person name="Samejima M."/>
            <person name="Schmutz J."/>
            <person name="Slot J.C."/>
            <person name="St John F."/>
            <person name="Stenlid J."/>
            <person name="Sun H."/>
            <person name="Sun S."/>
            <person name="Syed K."/>
            <person name="Tsang A."/>
            <person name="Wiebenga A."/>
            <person name="Young D."/>
            <person name="Pisabarro A."/>
            <person name="Eastwood D.C."/>
            <person name="Martin F."/>
            <person name="Cullen D."/>
            <person name="Grigoriev I.V."/>
            <person name="Hibbett D.S."/>
        </authorList>
    </citation>
    <scope>NUCLEOTIDE SEQUENCE [LARGE SCALE GENOMIC DNA]</scope>
    <source>
        <strain evidence="3">RWD-64-598 SS2</strain>
    </source>
</reference>